<evidence type="ECO:0000259" key="1">
    <source>
        <dbReference type="Pfam" id="PF13966"/>
    </source>
</evidence>
<dbReference type="AlphaFoldDB" id="A0A803PH81"/>
<organism evidence="2 3">
    <name type="scientific">Cannabis sativa</name>
    <name type="common">Hemp</name>
    <name type="synonym">Marijuana</name>
    <dbReference type="NCBI Taxonomy" id="3483"/>
    <lineage>
        <taxon>Eukaryota</taxon>
        <taxon>Viridiplantae</taxon>
        <taxon>Streptophyta</taxon>
        <taxon>Embryophyta</taxon>
        <taxon>Tracheophyta</taxon>
        <taxon>Spermatophyta</taxon>
        <taxon>Magnoliopsida</taxon>
        <taxon>eudicotyledons</taxon>
        <taxon>Gunneridae</taxon>
        <taxon>Pentapetalae</taxon>
        <taxon>rosids</taxon>
        <taxon>fabids</taxon>
        <taxon>Rosales</taxon>
        <taxon>Cannabaceae</taxon>
        <taxon>Cannabis</taxon>
    </lineage>
</organism>
<evidence type="ECO:0000313" key="2">
    <source>
        <dbReference type="EnsemblPlants" id="cds.evm.model.04.374"/>
    </source>
</evidence>
<dbReference type="InterPro" id="IPR026960">
    <property type="entry name" value="RVT-Znf"/>
</dbReference>
<sequence length="343" mass="39161">MFNQALLAKQIWRCIRFPNALYSKVLKACHFPDKSVLAAKCGSNASFMWRSLVWGKKIILRGYRWRIGSGNEVRIFEDPWLPRPVTFWVHDKPAFLEQLHVIDLKLTDGSGYRTLVEMRETVAQSDSTQLEAWGRHCGKLRYLQKSSILFGRCHSWLPTNTTLTKRGMNVDPKCSRCTGGCVEDVGHVLWACPLSVEVWKRCGWWDQIRELRTSNTILIFQWLARVWSTDSFDLFLAIGWHLWNVRNTMVHGGYGPRAGDILDWCAKFLSEFQQANGILREKDKGNRGRWTPPVVGVIAINVDASHRMEDKSATIGIVIRGNDRVVQYAAATVLPMTTSPLIA</sequence>
<name>A0A803PH81_CANSA</name>
<dbReference type="Gramene" id="evm.model.04.374">
    <property type="protein sequence ID" value="cds.evm.model.04.374"/>
    <property type="gene ID" value="evm.TU.04.374"/>
</dbReference>
<dbReference type="Pfam" id="PF13966">
    <property type="entry name" value="zf-RVT"/>
    <property type="match status" value="1"/>
</dbReference>
<accession>A0A803PH81</accession>
<feature type="domain" description="Reverse transcriptase zinc-binding" evidence="1">
    <location>
        <begin position="148"/>
        <end position="199"/>
    </location>
</feature>
<proteinExistence type="predicted"/>
<dbReference type="Proteomes" id="UP000596661">
    <property type="component" value="Chromosome 4"/>
</dbReference>
<keyword evidence="3" id="KW-1185">Reference proteome</keyword>
<dbReference type="EnsemblPlants" id="evm.model.04.374">
    <property type="protein sequence ID" value="cds.evm.model.04.374"/>
    <property type="gene ID" value="evm.TU.04.374"/>
</dbReference>
<reference evidence="2" key="1">
    <citation type="submission" date="2018-11" db="EMBL/GenBank/DDBJ databases">
        <authorList>
            <person name="Grassa J C."/>
        </authorList>
    </citation>
    <scope>NUCLEOTIDE SEQUENCE [LARGE SCALE GENOMIC DNA]</scope>
</reference>
<dbReference type="EMBL" id="UZAU01000358">
    <property type="status" value="NOT_ANNOTATED_CDS"/>
    <property type="molecule type" value="Genomic_DNA"/>
</dbReference>
<protein>
    <recommendedName>
        <fullName evidence="1">Reverse transcriptase zinc-binding domain-containing protein</fullName>
    </recommendedName>
</protein>
<evidence type="ECO:0000313" key="3">
    <source>
        <dbReference type="Proteomes" id="UP000596661"/>
    </source>
</evidence>
<reference evidence="2" key="2">
    <citation type="submission" date="2021-03" db="UniProtKB">
        <authorList>
            <consortium name="EnsemblPlants"/>
        </authorList>
    </citation>
    <scope>IDENTIFICATION</scope>
</reference>